<evidence type="ECO:0000313" key="3">
    <source>
        <dbReference type="Proteomes" id="UP001372834"/>
    </source>
</evidence>
<proteinExistence type="predicted"/>
<evidence type="ECO:0000313" key="2">
    <source>
        <dbReference type="EMBL" id="KAK6628171.1"/>
    </source>
</evidence>
<protein>
    <submittedName>
        <fullName evidence="2">Uncharacterized protein</fullName>
    </submittedName>
</protein>
<sequence length="131" mass="13788">MIGWQRHCFPSLGYIHPAAFNPSLGYPAGSPSHPTYAPPSPPPPPPPTTDVSPPLAGLSDNRPLSASPPSPLHIPDIRPPLASKVTDARSSQLNICLPTVRTENATVSHSASSNFHGEVCGVLYLSPVEVK</sequence>
<feature type="compositionally biased region" description="Pro residues" evidence="1">
    <location>
        <begin position="36"/>
        <end position="48"/>
    </location>
</feature>
<gene>
    <name evidence="2" type="ORF">RUM43_001983</name>
</gene>
<comment type="caution">
    <text evidence="2">The sequence shown here is derived from an EMBL/GenBank/DDBJ whole genome shotgun (WGS) entry which is preliminary data.</text>
</comment>
<evidence type="ECO:0000256" key="1">
    <source>
        <dbReference type="SAM" id="MobiDB-lite"/>
    </source>
</evidence>
<dbReference type="EMBL" id="JAWJWE010000036">
    <property type="protein sequence ID" value="KAK6628171.1"/>
    <property type="molecule type" value="Genomic_DNA"/>
</dbReference>
<organism evidence="2 3">
    <name type="scientific">Polyplax serrata</name>
    <name type="common">Common mouse louse</name>
    <dbReference type="NCBI Taxonomy" id="468196"/>
    <lineage>
        <taxon>Eukaryota</taxon>
        <taxon>Metazoa</taxon>
        <taxon>Ecdysozoa</taxon>
        <taxon>Arthropoda</taxon>
        <taxon>Hexapoda</taxon>
        <taxon>Insecta</taxon>
        <taxon>Pterygota</taxon>
        <taxon>Neoptera</taxon>
        <taxon>Paraneoptera</taxon>
        <taxon>Psocodea</taxon>
        <taxon>Troctomorpha</taxon>
        <taxon>Phthiraptera</taxon>
        <taxon>Anoplura</taxon>
        <taxon>Polyplacidae</taxon>
        <taxon>Polyplax</taxon>
    </lineage>
</organism>
<dbReference type="AlphaFoldDB" id="A0AAN8NYM9"/>
<name>A0AAN8NYM9_POLSC</name>
<accession>A0AAN8NYM9</accession>
<dbReference type="Proteomes" id="UP001372834">
    <property type="component" value="Unassembled WGS sequence"/>
</dbReference>
<reference evidence="2 3" key="1">
    <citation type="submission" date="2023-10" db="EMBL/GenBank/DDBJ databases">
        <title>Genomes of two closely related lineages of the louse Polyplax serrata with different host specificities.</title>
        <authorList>
            <person name="Martinu J."/>
            <person name="Tarabai H."/>
            <person name="Stefka J."/>
            <person name="Hypsa V."/>
        </authorList>
    </citation>
    <scope>NUCLEOTIDE SEQUENCE [LARGE SCALE GENOMIC DNA]</scope>
    <source>
        <strain evidence="2">HR10_N</strain>
    </source>
</reference>
<feature type="region of interest" description="Disordered" evidence="1">
    <location>
        <begin position="26"/>
        <end position="88"/>
    </location>
</feature>